<dbReference type="PROSITE" id="PS51892">
    <property type="entry name" value="SUBTILASE"/>
    <property type="match status" value="1"/>
</dbReference>
<dbReference type="Gene3D" id="3.40.50.200">
    <property type="entry name" value="Peptidase S8/S53 domain"/>
    <property type="match status" value="1"/>
</dbReference>
<reference evidence="10 11" key="1">
    <citation type="journal article" date="2011" name="PLoS Pathog.">
        <title>Endophytic Life Strategies Decoded by Genome and Transcriptome Analyses of the Mutualistic Root Symbiont Piriformospora indica.</title>
        <authorList>
            <person name="Zuccaro A."/>
            <person name="Lahrmann U."/>
            <person name="Guldener U."/>
            <person name="Langen G."/>
            <person name="Pfiffi S."/>
            <person name="Biedenkopf D."/>
            <person name="Wong P."/>
            <person name="Samans B."/>
            <person name="Grimm C."/>
            <person name="Basiewicz M."/>
            <person name="Murat C."/>
            <person name="Martin F."/>
            <person name="Kogel K.H."/>
        </authorList>
    </citation>
    <scope>NUCLEOTIDE SEQUENCE [LARGE SCALE GENOMIC DNA]</scope>
    <source>
        <strain evidence="10 11">DSM 11827</strain>
    </source>
</reference>
<keyword evidence="2 5" id="KW-0645">Protease</keyword>
<dbReference type="CDD" id="cd04077">
    <property type="entry name" value="Peptidases_S8_PCSK9_ProteinaseK_like"/>
    <property type="match status" value="1"/>
</dbReference>
<dbReference type="eggNOG" id="KOG1153">
    <property type="taxonomic scope" value="Eukaryota"/>
</dbReference>
<dbReference type="InterPro" id="IPR036852">
    <property type="entry name" value="Peptidase_S8/S53_dom_sf"/>
</dbReference>
<dbReference type="InterPro" id="IPR000209">
    <property type="entry name" value="Peptidase_S8/S53_dom"/>
</dbReference>
<keyword evidence="8" id="KW-0732">Signal</keyword>
<dbReference type="GO" id="GO:0006508">
    <property type="term" value="P:proteolysis"/>
    <property type="evidence" value="ECO:0007669"/>
    <property type="project" value="UniProtKB-KW"/>
</dbReference>
<feature type="active site" description="Charge relay system" evidence="5">
    <location>
        <position position="386"/>
    </location>
</feature>
<comment type="similarity">
    <text evidence="1 5 6">Belongs to the peptidase S8 family.</text>
</comment>
<keyword evidence="3 5" id="KW-0378">Hydrolase</keyword>
<feature type="compositionally biased region" description="Low complexity" evidence="7">
    <location>
        <begin position="504"/>
        <end position="529"/>
    </location>
</feature>
<feature type="signal peptide" evidence="8">
    <location>
        <begin position="1"/>
        <end position="21"/>
    </location>
</feature>
<dbReference type="EMBL" id="CAFZ01000082">
    <property type="protein sequence ID" value="CCA70435.1"/>
    <property type="molecule type" value="Genomic_DNA"/>
</dbReference>
<evidence type="ECO:0000256" key="6">
    <source>
        <dbReference type="RuleBase" id="RU003355"/>
    </source>
</evidence>
<dbReference type="PANTHER" id="PTHR43806">
    <property type="entry name" value="PEPTIDASE S8"/>
    <property type="match status" value="1"/>
</dbReference>
<dbReference type="InterPro" id="IPR023827">
    <property type="entry name" value="Peptidase_S8_Asp-AS"/>
</dbReference>
<dbReference type="InterPro" id="IPR037045">
    <property type="entry name" value="S8pro/Inhibitor_I9_sf"/>
</dbReference>
<keyword evidence="4 5" id="KW-0720">Serine protease</keyword>
<gene>
    <name evidence="10" type="ORF">PIIN_04374</name>
</gene>
<evidence type="ECO:0000256" key="3">
    <source>
        <dbReference type="ARBA" id="ARBA00022801"/>
    </source>
</evidence>
<feature type="compositionally biased region" description="Low complexity" evidence="7">
    <location>
        <begin position="454"/>
        <end position="484"/>
    </location>
</feature>
<dbReference type="InterPro" id="IPR034193">
    <property type="entry name" value="PCSK9_ProteinaseK-like"/>
</dbReference>
<dbReference type="PANTHER" id="PTHR43806:SF11">
    <property type="entry name" value="CEREVISIN-RELATED"/>
    <property type="match status" value="1"/>
</dbReference>
<dbReference type="PROSITE" id="PS00136">
    <property type="entry name" value="SUBTILASE_ASP"/>
    <property type="match status" value="1"/>
</dbReference>
<accession>G4TGJ2</accession>
<dbReference type="HOGENOM" id="CLU_011263_14_0_1"/>
<dbReference type="GO" id="GO:0004252">
    <property type="term" value="F:serine-type endopeptidase activity"/>
    <property type="evidence" value="ECO:0007669"/>
    <property type="project" value="UniProtKB-UniRule"/>
</dbReference>
<dbReference type="Gene3D" id="3.30.70.80">
    <property type="entry name" value="Peptidase S8 propeptide/proteinase inhibitor I9"/>
    <property type="match status" value="1"/>
</dbReference>
<dbReference type="OrthoDB" id="19448at2759"/>
<proteinExistence type="inferred from homology"/>
<feature type="chain" id="PRO_5003468506" evidence="8">
    <location>
        <begin position="22"/>
        <end position="550"/>
    </location>
</feature>
<dbReference type="InterPro" id="IPR015500">
    <property type="entry name" value="Peptidase_S8_subtilisin-rel"/>
</dbReference>
<feature type="region of interest" description="Disordered" evidence="7">
    <location>
        <begin position="504"/>
        <end position="538"/>
    </location>
</feature>
<protein>
    <submittedName>
        <fullName evidence="10">Probable endopeptidase K</fullName>
    </submittedName>
</protein>
<evidence type="ECO:0000256" key="8">
    <source>
        <dbReference type="SAM" id="SignalP"/>
    </source>
</evidence>
<feature type="active site" description="Charge relay system" evidence="5">
    <location>
        <position position="231"/>
    </location>
</feature>
<evidence type="ECO:0000259" key="9">
    <source>
        <dbReference type="Pfam" id="PF00082"/>
    </source>
</evidence>
<dbReference type="InParanoid" id="G4TGJ2"/>
<evidence type="ECO:0000256" key="7">
    <source>
        <dbReference type="SAM" id="MobiDB-lite"/>
    </source>
</evidence>
<dbReference type="Pfam" id="PF00082">
    <property type="entry name" value="Peptidase_S8"/>
    <property type="match status" value="1"/>
</dbReference>
<evidence type="ECO:0000256" key="1">
    <source>
        <dbReference type="ARBA" id="ARBA00011073"/>
    </source>
</evidence>
<dbReference type="SUPFAM" id="SSF54897">
    <property type="entry name" value="Protease propeptides/inhibitors"/>
    <property type="match status" value="1"/>
</dbReference>
<evidence type="ECO:0000256" key="4">
    <source>
        <dbReference type="ARBA" id="ARBA00022825"/>
    </source>
</evidence>
<dbReference type="FunFam" id="3.40.50.200:FF:000007">
    <property type="entry name" value="Subtilisin-like serine protease"/>
    <property type="match status" value="1"/>
</dbReference>
<dbReference type="PRINTS" id="PR00723">
    <property type="entry name" value="SUBTILISIN"/>
</dbReference>
<dbReference type="GO" id="GO:0005615">
    <property type="term" value="C:extracellular space"/>
    <property type="evidence" value="ECO:0007669"/>
    <property type="project" value="TreeGrafter"/>
</dbReference>
<dbReference type="Proteomes" id="UP000007148">
    <property type="component" value="Unassembled WGS sequence"/>
</dbReference>
<evidence type="ECO:0000256" key="5">
    <source>
        <dbReference type="PROSITE-ProRule" id="PRU01240"/>
    </source>
</evidence>
<keyword evidence="11" id="KW-1185">Reference proteome</keyword>
<name>G4TGJ2_SERID</name>
<feature type="active site" description="Charge relay system" evidence="5">
    <location>
        <position position="200"/>
    </location>
</feature>
<feature type="region of interest" description="Disordered" evidence="7">
    <location>
        <begin position="447"/>
        <end position="489"/>
    </location>
</feature>
<sequence length="550" mass="57524">MPTRSFHLLALLFAAASAPWASFRDAHGAIGGVYAAALPSPASFPDSGSAYPALQRFTKRRTAPRVEIRDVDGPVRADGYIITFTDGANATEAHDAIVASFGKEAVSYRYDTETSTVRGLSGTFNATEIRELQGADFVQSIEPDVIGKLDALATQYDAPWGLQRVSQVNGLPDDSDEGGLGYTYTYDQSAGQGVDIYVLDSGINTAHTDFGGRARWGKTFGGFPDEDTIGHGTHVAGTAGGNRYGVAKRANLIAVRFVDASGNGLASDFVAAVQWIIAQAASSGRPSVVNISVHFPGTDSIDQVVTDAINAGLHVVVSAGNRGTDASSQSPARVPVVTTVAATTIRDEAAYYSNYGPLVDIWAPGSSIISAWIGSNTATATLTGTSMAAPHVAGITALLISRVGNRVPAALLALLQSLSPFRSLSDVPDGTINQLANNGAFTLTGVDSKEDSTTLETNTESSTSSSTQTAISSSTNSEETSTLSPPAATNTFTSVTTSLLWDTVSSTEDSPTSSSTTTSRLAATTTTTTIGRKPAGRKPIFPHPPWRWWW</sequence>
<organism evidence="10 11">
    <name type="scientific">Serendipita indica (strain DSM 11827)</name>
    <name type="common">Root endophyte fungus</name>
    <name type="synonym">Piriformospora indica</name>
    <dbReference type="NCBI Taxonomy" id="1109443"/>
    <lineage>
        <taxon>Eukaryota</taxon>
        <taxon>Fungi</taxon>
        <taxon>Dikarya</taxon>
        <taxon>Basidiomycota</taxon>
        <taxon>Agaricomycotina</taxon>
        <taxon>Agaricomycetes</taxon>
        <taxon>Sebacinales</taxon>
        <taxon>Serendipitaceae</taxon>
        <taxon>Serendipita</taxon>
    </lineage>
</organism>
<comment type="caution">
    <text evidence="10">The sequence shown here is derived from an EMBL/GenBank/DDBJ whole genome shotgun (WGS) entry which is preliminary data.</text>
</comment>
<dbReference type="InterPro" id="IPR050131">
    <property type="entry name" value="Peptidase_S8_subtilisin-like"/>
</dbReference>
<feature type="domain" description="Peptidase S8/S53" evidence="9">
    <location>
        <begin position="191"/>
        <end position="415"/>
    </location>
</feature>
<dbReference type="AlphaFoldDB" id="G4TGJ2"/>
<dbReference type="STRING" id="1109443.G4TGJ2"/>
<evidence type="ECO:0000256" key="2">
    <source>
        <dbReference type="ARBA" id="ARBA00022670"/>
    </source>
</evidence>
<dbReference type="SUPFAM" id="SSF52743">
    <property type="entry name" value="Subtilisin-like"/>
    <property type="match status" value="1"/>
</dbReference>
<dbReference type="InterPro" id="IPR023828">
    <property type="entry name" value="Peptidase_S8_Ser-AS"/>
</dbReference>
<evidence type="ECO:0000313" key="11">
    <source>
        <dbReference type="Proteomes" id="UP000007148"/>
    </source>
</evidence>
<dbReference type="InterPro" id="IPR022398">
    <property type="entry name" value="Peptidase_S8_His-AS"/>
</dbReference>
<evidence type="ECO:0000313" key="10">
    <source>
        <dbReference type="EMBL" id="CCA70435.1"/>
    </source>
</evidence>
<dbReference type="PROSITE" id="PS00137">
    <property type="entry name" value="SUBTILASE_HIS"/>
    <property type="match status" value="1"/>
</dbReference>
<dbReference type="PROSITE" id="PS00138">
    <property type="entry name" value="SUBTILASE_SER"/>
    <property type="match status" value="1"/>
</dbReference>